<protein>
    <recommendedName>
        <fullName evidence="5">DUF1674 domain-containing protein</fullName>
    </recommendedName>
</protein>
<evidence type="ECO:0000313" key="4">
    <source>
        <dbReference type="EMBL" id="BFD46866.1"/>
    </source>
</evidence>
<proteinExistence type="inferred from homology"/>
<accession>A0AAT9GAB9</accession>
<feature type="compositionally biased region" description="Basic and acidic residues" evidence="2">
    <location>
        <begin position="37"/>
        <end position="47"/>
    </location>
</feature>
<feature type="region of interest" description="Disordered" evidence="2">
    <location>
        <begin position="1"/>
        <end position="47"/>
    </location>
</feature>
<dbReference type="Pfam" id="PF07896">
    <property type="entry name" value="DUF1674"/>
    <property type="match status" value="1"/>
</dbReference>
<dbReference type="InterPro" id="IPR012875">
    <property type="entry name" value="SDHF4"/>
</dbReference>
<evidence type="ECO:0000256" key="1">
    <source>
        <dbReference type="ARBA" id="ARBA00005701"/>
    </source>
</evidence>
<dbReference type="EMBL" id="AP029170">
    <property type="protein sequence ID" value="BFD46765.1"/>
    <property type="molecule type" value="Genomic_DNA"/>
</dbReference>
<comment type="similarity">
    <text evidence="1">Belongs to the SDHAF4 family.</text>
</comment>
<feature type="compositionally biased region" description="Basic and acidic residues" evidence="2">
    <location>
        <begin position="7"/>
        <end position="22"/>
    </location>
</feature>
<reference evidence="3" key="1">
    <citation type="submission" date="2024-01" db="EMBL/GenBank/DDBJ databases">
        <title>Sequencing the genomes of a sandfly, Sergentomyia squamirostris, and its two endosymbionts.</title>
        <authorList>
            <person name="Itokawa K."/>
            <person name="Sanjoba C."/>
        </authorList>
    </citation>
    <scope>NUCLEOTIDE SEQUENCE</scope>
    <source>
        <strain evidence="3">RiSSQ</strain>
    </source>
</reference>
<dbReference type="AlphaFoldDB" id="A0AAT9GAB9"/>
<organism evidence="3">
    <name type="scientific">Candidatus Tisiphia endosymbiont of Sergentomyia squamirostris</name>
    <dbReference type="NCBI Taxonomy" id="3113639"/>
    <lineage>
        <taxon>Bacteria</taxon>
        <taxon>Pseudomonadati</taxon>
        <taxon>Pseudomonadota</taxon>
        <taxon>Alphaproteobacteria</taxon>
        <taxon>Rickettsiales</taxon>
        <taxon>Rickettsiaceae</taxon>
        <taxon>Rickettsieae</taxon>
        <taxon>Candidatus Tisiphia</taxon>
    </lineage>
</organism>
<evidence type="ECO:0000256" key="2">
    <source>
        <dbReference type="SAM" id="MobiDB-lite"/>
    </source>
</evidence>
<gene>
    <name evidence="3" type="ORF">DMENIID0002_14110</name>
    <name evidence="4" type="ORF">DMENIID0002_15120</name>
</gene>
<dbReference type="EMBL" id="AP029170">
    <property type="protein sequence ID" value="BFD46866.1"/>
    <property type="molecule type" value="Genomic_DNA"/>
</dbReference>
<evidence type="ECO:0008006" key="5">
    <source>
        <dbReference type="Google" id="ProtNLM"/>
    </source>
</evidence>
<sequence>MTSTFMDNKKDTTIKDEKENPKEIGGFKGQEPTTHGDWQHKGRVTDF</sequence>
<evidence type="ECO:0000313" key="3">
    <source>
        <dbReference type="EMBL" id="BFD46765.1"/>
    </source>
</evidence>
<name>A0AAT9GAB9_9RICK</name>